<gene>
    <name evidence="4" type="ORF">N476_09630</name>
</gene>
<feature type="transmembrane region" description="Helical" evidence="1">
    <location>
        <begin position="533"/>
        <end position="555"/>
    </location>
</feature>
<dbReference type="RefSeq" id="WP_063360513.1">
    <property type="nucleotide sequence ID" value="NZ_AUXZ01000057.1"/>
</dbReference>
<dbReference type="EMBL" id="AUXZ01000057">
    <property type="protein sequence ID" value="KZN53036.1"/>
    <property type="molecule type" value="Genomic_DNA"/>
</dbReference>
<keyword evidence="1" id="KW-0472">Membrane</keyword>
<dbReference type="SUPFAM" id="SSF56601">
    <property type="entry name" value="beta-lactamase/transpeptidase-like"/>
    <property type="match status" value="1"/>
</dbReference>
<feature type="transmembrane region" description="Helical" evidence="1">
    <location>
        <begin position="567"/>
        <end position="591"/>
    </location>
</feature>
<dbReference type="PANTHER" id="PTHR46825:SF9">
    <property type="entry name" value="BETA-LACTAMASE-RELATED DOMAIN-CONTAINING PROTEIN"/>
    <property type="match status" value="1"/>
</dbReference>
<name>A0A167FVK0_9GAMM</name>
<evidence type="ECO:0000259" key="3">
    <source>
        <dbReference type="Pfam" id="PF00144"/>
    </source>
</evidence>
<evidence type="ECO:0000313" key="4">
    <source>
        <dbReference type="EMBL" id="KZN53036.1"/>
    </source>
</evidence>
<feature type="signal peptide" evidence="2">
    <location>
        <begin position="1"/>
        <end position="30"/>
    </location>
</feature>
<comment type="caution">
    <text evidence="4">The sequence shown here is derived from an EMBL/GenBank/DDBJ whole genome shotgun (WGS) entry which is preliminary data.</text>
</comment>
<dbReference type="InterPro" id="IPR001466">
    <property type="entry name" value="Beta-lactam-related"/>
</dbReference>
<protein>
    <recommendedName>
        <fullName evidence="3">Beta-lactamase-related domain-containing protein</fullName>
    </recommendedName>
</protein>
<proteinExistence type="predicted"/>
<dbReference type="PATRIC" id="fig|1365251.3.peg.854"/>
<sequence>MKRMKLINHIKTICITMATALLLTGPCANANANVNLDHNEGDNRLSQLLTDIEQVRTVHNIPAIGVAIVQQGQSPITQGLGYANKETNELATDRHLFRFGSVTKLLPGIAILQLQSKGLLALDDRLKDIAPSIQFKNKWHKTHPIQVQHLLEHTTGWDSHVAEQKALNDDSLSLEQVLKLYPESRISRWAPGTREAYSNTGPTVAARVVEIVTGMRFSDYVNEYIFSPLSMKNSSLLKPKNWNELGAIPYLNNNLPVGYEYMATRPASSLTASMQDISKLLMLFLQPEQSGVLSPASVSRMQKIETELGVSLGLKSFKGFSHSKDIIKGQTFYGHNGGLPGVVSTFRYQPQLQVGFAIAMTKQNGPAYRKVKKLITEYLQLPEKVNHEPNLPLSYHFSDASGLYTQINTSMSLGDIVAYFSNAVIVTTHKEQLSFKWLLGGYQLYYFQQDEQPILYNKYGTAQVAFAKDPIAGNVLVRNSKIYKKTPAWVFYAKLASLALSAIIVLSSLLYLVFSIPVSAVKKLLGKPKSNFIIWKALTLTASFIVTLTALPFILLSDYMLLNSMSWVSPLVQVCSILYPLLSFAAAAFCLQQCKKSIKSFVHYYLVSIVASHCVLSLFLMSYKLVNIQLAS</sequence>
<feature type="chain" id="PRO_5007886488" description="Beta-lactamase-related domain-containing protein" evidence="2">
    <location>
        <begin position="31"/>
        <end position="632"/>
    </location>
</feature>
<keyword evidence="1" id="KW-1133">Transmembrane helix</keyword>
<dbReference type="InterPro" id="IPR012338">
    <property type="entry name" value="Beta-lactam/transpept-like"/>
</dbReference>
<feature type="domain" description="Beta-lactamase-related" evidence="3">
    <location>
        <begin position="53"/>
        <end position="371"/>
    </location>
</feature>
<dbReference type="OrthoDB" id="119951at2"/>
<evidence type="ECO:0000313" key="5">
    <source>
        <dbReference type="Proteomes" id="UP000076503"/>
    </source>
</evidence>
<evidence type="ECO:0000256" key="1">
    <source>
        <dbReference type="SAM" id="Phobius"/>
    </source>
</evidence>
<evidence type="ECO:0000256" key="2">
    <source>
        <dbReference type="SAM" id="SignalP"/>
    </source>
</evidence>
<keyword evidence="2" id="KW-0732">Signal</keyword>
<accession>A0A167FVK0</accession>
<organism evidence="4 5">
    <name type="scientific">Pseudoalteromonas luteoviolacea H33</name>
    <dbReference type="NCBI Taxonomy" id="1365251"/>
    <lineage>
        <taxon>Bacteria</taxon>
        <taxon>Pseudomonadati</taxon>
        <taxon>Pseudomonadota</taxon>
        <taxon>Gammaproteobacteria</taxon>
        <taxon>Alteromonadales</taxon>
        <taxon>Pseudoalteromonadaceae</taxon>
        <taxon>Pseudoalteromonas</taxon>
    </lineage>
</organism>
<dbReference type="Gene3D" id="3.40.710.10">
    <property type="entry name" value="DD-peptidase/beta-lactamase superfamily"/>
    <property type="match status" value="1"/>
</dbReference>
<keyword evidence="1" id="KW-0812">Transmembrane</keyword>
<dbReference type="AlphaFoldDB" id="A0A167FVK0"/>
<dbReference type="Pfam" id="PF00144">
    <property type="entry name" value="Beta-lactamase"/>
    <property type="match status" value="1"/>
</dbReference>
<feature type="transmembrane region" description="Helical" evidence="1">
    <location>
        <begin position="489"/>
        <end position="513"/>
    </location>
</feature>
<feature type="transmembrane region" description="Helical" evidence="1">
    <location>
        <begin position="603"/>
        <end position="623"/>
    </location>
</feature>
<reference evidence="4 5" key="1">
    <citation type="submission" date="2013-07" db="EMBL/GenBank/DDBJ databases">
        <title>Comparative Genomic and Metabolomic Analysis of Twelve Strains of Pseudoalteromonas luteoviolacea.</title>
        <authorList>
            <person name="Vynne N.G."/>
            <person name="Mansson M."/>
            <person name="Gram L."/>
        </authorList>
    </citation>
    <scope>NUCLEOTIDE SEQUENCE [LARGE SCALE GENOMIC DNA]</scope>
    <source>
        <strain evidence="4 5">H33</strain>
    </source>
</reference>
<dbReference type="Proteomes" id="UP000076503">
    <property type="component" value="Unassembled WGS sequence"/>
</dbReference>
<dbReference type="PANTHER" id="PTHR46825">
    <property type="entry name" value="D-ALANYL-D-ALANINE-CARBOXYPEPTIDASE/ENDOPEPTIDASE AMPH"/>
    <property type="match status" value="1"/>
</dbReference>
<dbReference type="InterPro" id="IPR050491">
    <property type="entry name" value="AmpC-like"/>
</dbReference>